<keyword evidence="10" id="KW-1185">Reference proteome</keyword>
<reference evidence="9" key="2">
    <citation type="submission" date="2015-03" db="UniProtKB">
        <authorList>
            <consortium name="EnsemblPlants"/>
        </authorList>
    </citation>
    <scope>IDENTIFICATION</scope>
</reference>
<reference evidence="9 10" key="1">
    <citation type="journal article" date="2014" name="Genome Biol.">
        <title>Transcriptome and methylome profiling reveals relics of genome dominance in the mesopolyploid Brassica oleracea.</title>
        <authorList>
            <person name="Parkin I.A."/>
            <person name="Koh C."/>
            <person name="Tang H."/>
            <person name="Robinson S.J."/>
            <person name="Kagale S."/>
            <person name="Clarke W.E."/>
            <person name="Town C.D."/>
            <person name="Nixon J."/>
            <person name="Krishnakumar V."/>
            <person name="Bidwell S.L."/>
            <person name="Denoeud F."/>
            <person name="Belcram H."/>
            <person name="Links M.G."/>
            <person name="Just J."/>
            <person name="Clarke C."/>
            <person name="Bender T."/>
            <person name="Huebert T."/>
            <person name="Mason A.S."/>
            <person name="Pires J.C."/>
            <person name="Barker G."/>
            <person name="Moore J."/>
            <person name="Walley P.G."/>
            <person name="Manoli S."/>
            <person name="Batley J."/>
            <person name="Edwards D."/>
            <person name="Nelson M.N."/>
            <person name="Wang X."/>
            <person name="Paterson A.H."/>
            <person name="King G."/>
            <person name="Bancroft I."/>
            <person name="Chalhoub B."/>
            <person name="Sharpe A.G."/>
        </authorList>
    </citation>
    <scope>NUCLEOTIDE SEQUENCE</scope>
    <source>
        <strain evidence="9 10">cv. TO1000</strain>
    </source>
</reference>
<dbReference type="GO" id="GO:0045489">
    <property type="term" value="P:pectin biosynthetic process"/>
    <property type="evidence" value="ECO:0007669"/>
    <property type="project" value="EnsemblPlants"/>
</dbReference>
<dbReference type="Pfam" id="PF03016">
    <property type="entry name" value="Exostosin_GT47"/>
    <property type="match status" value="1"/>
</dbReference>
<evidence type="ECO:0000256" key="3">
    <source>
        <dbReference type="ARBA" id="ARBA00022676"/>
    </source>
</evidence>
<dbReference type="RefSeq" id="XP_013599641.1">
    <property type="nucleotide sequence ID" value="XM_013744187.1"/>
</dbReference>
<dbReference type="KEGG" id="boe:106307278"/>
<keyword evidence="4" id="KW-0808">Transferase</keyword>
<keyword evidence="3" id="KW-0328">Glycosyltransferase</keyword>
<dbReference type="HOGENOM" id="CLU_025166_1_4_1"/>
<evidence type="ECO:0000256" key="7">
    <source>
        <dbReference type="SAM" id="MobiDB-lite"/>
    </source>
</evidence>
<keyword evidence="6" id="KW-0333">Golgi apparatus</keyword>
<name>A0A0D3DL44_BRAOL</name>
<sequence length="527" mass="60030">MAALRSRRCFLSLLTLFSIFLILFSFSLFVYTKPSNKPFIDYKNQFSVSLSFLAPPLSLPEQNNSRNNTLDSVSSPPLMSLLRQNNTANTTLAPICPPHLPPLRQSNTTNSTLASVSFTSSVSDQDNQEKSSSPTSKTTFIRKRSGLNKLEADLAKARAAIKRAASTQNYSSSLYKNPAAFHQSHTEMMNRFKVWTYTEGEAPLFHDGPVNDIYGIEGQFMDEMCVEGPMRSHFRADHPDDAHVYFVPFSVAKVIHFVYKPITSVEGFSRARLHRLIEDYVDVVATKYPFWNRSRGGDHFMVSCHDWAPDVIDGNPKLFERFIRGLCNANTSEGFRPNVDVSIPEIYLPKGKLGPSFLGKSPRVRSILAFFAGRTHGDIRKILFKHWKEKDSQVQVYERLPPGKDYTKLMGMSKFCLCPSGWEVASPREVEAIYAGCVPVIISDNYSLPFSDVLNWDSFSIQIPVSRISEIKTILESVSLVRYLKMYKRVLEVKRHFVLNRPAQPYDVMHMMLHSIWLRRLNLRLIT</sequence>
<evidence type="ECO:0000256" key="4">
    <source>
        <dbReference type="ARBA" id="ARBA00022679"/>
    </source>
</evidence>
<dbReference type="OMA" id="QFMDEMC"/>
<accession>A0A0D3DL44</accession>
<dbReference type="AlphaFoldDB" id="A0A0D3DL44"/>
<dbReference type="EnsemblPlants" id="Bo8g030810.1">
    <property type="protein sequence ID" value="Bo8g030810.1"/>
    <property type="gene ID" value="Bo8g030810"/>
</dbReference>
<evidence type="ECO:0000256" key="1">
    <source>
        <dbReference type="ARBA" id="ARBA00004323"/>
    </source>
</evidence>
<dbReference type="Gramene" id="Bo8g030810.1">
    <property type="protein sequence ID" value="Bo8g030810.1"/>
    <property type="gene ID" value="Bo8g030810"/>
</dbReference>
<evidence type="ECO:0000313" key="9">
    <source>
        <dbReference type="EnsemblPlants" id="Bo8g030810.1"/>
    </source>
</evidence>
<protein>
    <recommendedName>
        <fullName evidence="8">Exostosin GT47 domain-containing protein</fullName>
    </recommendedName>
</protein>
<dbReference type="InterPro" id="IPR040911">
    <property type="entry name" value="Exostosin_GT47"/>
</dbReference>
<comment type="similarity">
    <text evidence="2">Belongs to the glycosyltransferase 47 family.</text>
</comment>
<proteinExistence type="inferred from homology"/>
<evidence type="ECO:0000256" key="2">
    <source>
        <dbReference type="ARBA" id="ARBA00010271"/>
    </source>
</evidence>
<dbReference type="GO" id="GO:0010398">
    <property type="term" value="P:xylogalacturonan metabolic process"/>
    <property type="evidence" value="ECO:0007669"/>
    <property type="project" value="EnsemblPlants"/>
</dbReference>
<evidence type="ECO:0000259" key="8">
    <source>
        <dbReference type="Pfam" id="PF03016"/>
    </source>
</evidence>
<dbReference type="GO" id="GO:0035252">
    <property type="term" value="F:UDP-xylosyltransferase activity"/>
    <property type="evidence" value="ECO:0007669"/>
    <property type="project" value="EnsemblPlants"/>
</dbReference>
<organism evidence="9 10">
    <name type="scientific">Brassica oleracea var. oleracea</name>
    <dbReference type="NCBI Taxonomy" id="109376"/>
    <lineage>
        <taxon>Eukaryota</taxon>
        <taxon>Viridiplantae</taxon>
        <taxon>Streptophyta</taxon>
        <taxon>Embryophyta</taxon>
        <taxon>Tracheophyta</taxon>
        <taxon>Spermatophyta</taxon>
        <taxon>Magnoliopsida</taxon>
        <taxon>eudicotyledons</taxon>
        <taxon>Gunneridae</taxon>
        <taxon>Pentapetalae</taxon>
        <taxon>rosids</taxon>
        <taxon>malvids</taxon>
        <taxon>Brassicales</taxon>
        <taxon>Brassicaceae</taxon>
        <taxon>Brassiceae</taxon>
        <taxon>Brassica</taxon>
    </lineage>
</organism>
<comment type="subcellular location">
    <subcellularLocation>
        <location evidence="1">Golgi apparatus membrane</location>
        <topology evidence="1">Single-pass type II membrane protein</topology>
    </subcellularLocation>
</comment>
<keyword evidence="5" id="KW-0812">Transmembrane</keyword>
<keyword evidence="5" id="KW-0735">Signal-anchor</keyword>
<evidence type="ECO:0000256" key="6">
    <source>
        <dbReference type="ARBA" id="ARBA00023034"/>
    </source>
</evidence>
<dbReference type="PANTHER" id="PTHR11062">
    <property type="entry name" value="EXOSTOSIN HEPARAN SULFATE GLYCOSYLTRANSFERASE -RELATED"/>
    <property type="match status" value="1"/>
</dbReference>
<evidence type="ECO:0000313" key="10">
    <source>
        <dbReference type="Proteomes" id="UP000032141"/>
    </source>
</evidence>
<dbReference type="STRING" id="109376.A0A0D3DL44"/>
<dbReference type="InterPro" id="IPR004263">
    <property type="entry name" value="Exostosin"/>
</dbReference>
<dbReference type="eggNOG" id="KOG1021">
    <property type="taxonomic scope" value="Eukaryota"/>
</dbReference>
<dbReference type="Proteomes" id="UP000032141">
    <property type="component" value="Chromosome C8"/>
</dbReference>
<dbReference type="PANTHER" id="PTHR11062:SF124">
    <property type="entry name" value="XYLOGALACTURONAN BETA-1,3-XYLOSYLTRANSFERASE"/>
    <property type="match status" value="1"/>
</dbReference>
<feature type="domain" description="Exostosin GT47" evidence="8">
    <location>
        <begin position="189"/>
        <end position="478"/>
    </location>
</feature>
<dbReference type="GO" id="GO:0000139">
    <property type="term" value="C:Golgi membrane"/>
    <property type="evidence" value="ECO:0007669"/>
    <property type="project" value="UniProtKB-SubCell"/>
</dbReference>
<dbReference type="OrthoDB" id="1924787at2759"/>
<feature type="compositionally biased region" description="Polar residues" evidence="7">
    <location>
        <begin position="117"/>
        <end position="139"/>
    </location>
</feature>
<dbReference type="GeneID" id="106307278"/>
<evidence type="ECO:0000256" key="5">
    <source>
        <dbReference type="ARBA" id="ARBA00022968"/>
    </source>
</evidence>
<feature type="region of interest" description="Disordered" evidence="7">
    <location>
        <begin position="117"/>
        <end position="142"/>
    </location>
</feature>